<reference evidence="3" key="2">
    <citation type="journal article" date="2010" name="PLoS Genet.">
        <title>Structure, function, and evolution of the Thiomonas spp. genome.</title>
        <authorList>
            <person name="Arsene-Ploetze F."/>
            <person name="Koechler S."/>
            <person name="Marchal M."/>
            <person name="Coppee J.Y."/>
            <person name="Chandler M."/>
            <person name="Bonnefoy V."/>
            <person name="Brochier-Armanet C."/>
            <person name="Barakat M."/>
            <person name="Barbe V."/>
            <person name="Battaglia-Brunet F."/>
            <person name="Bruneel O."/>
            <person name="Bryan C.G."/>
            <person name="Cleiss-Arnold J."/>
            <person name="Cruveiller S."/>
            <person name="Erhardt M."/>
            <person name="Heinrich-Salmeron A."/>
            <person name="Hommais F."/>
            <person name="Joulian C."/>
            <person name="Krin E."/>
            <person name="Lieutaud A."/>
            <person name="Lievremont D."/>
            <person name="Michel C."/>
            <person name="Muller D."/>
            <person name="Ortet P."/>
            <person name="Proux C."/>
            <person name="Siguier P."/>
            <person name="Roche D."/>
            <person name="Rouy Z."/>
            <person name="Salvignol G."/>
            <person name="Slyemi D."/>
            <person name="Talla E."/>
            <person name="Weiss S."/>
            <person name="Weissenbach J."/>
            <person name="Medigue C."/>
            <person name="Bertin P.N."/>
        </authorList>
    </citation>
    <scope>NUCLEOTIDE SEQUENCE [LARGE SCALE GENOMIC DNA]</scope>
    <source>
        <strain evidence="3">DSM 22701 / CIP 110005 / 3As</strain>
    </source>
</reference>
<dbReference type="EMBL" id="FP475956">
    <property type="protein sequence ID" value="CAZ88133.1"/>
    <property type="molecule type" value="Genomic_DNA"/>
</dbReference>
<accession>D6CQ53</accession>
<dbReference type="KEGG" id="thi:THI_1449"/>
<evidence type="ECO:0000256" key="1">
    <source>
        <dbReference type="SAM" id="Phobius"/>
    </source>
</evidence>
<dbReference type="Pfam" id="PF19865">
    <property type="entry name" value="DUF6338"/>
    <property type="match status" value="1"/>
</dbReference>
<feature type="transmembrane region" description="Helical" evidence="1">
    <location>
        <begin position="12"/>
        <end position="31"/>
    </location>
</feature>
<dbReference type="eggNOG" id="ENOG5033DJ9">
    <property type="taxonomic scope" value="Bacteria"/>
</dbReference>
<dbReference type="Proteomes" id="UP000002372">
    <property type="component" value="Chromosome"/>
</dbReference>
<proteinExistence type="predicted"/>
<evidence type="ECO:0000313" key="3">
    <source>
        <dbReference type="Proteomes" id="UP000002372"/>
    </source>
</evidence>
<keyword evidence="1" id="KW-0472">Membrane</keyword>
<reference key="1">
    <citation type="submission" date="2009-07" db="EMBL/GenBank/DDBJ databases">
        <authorList>
            <person name="Genoscope - CEA"/>
        </authorList>
    </citation>
    <scope>NUCLEOTIDE SEQUENCE</scope>
    <source>
        <strain>3As</strain>
    </source>
</reference>
<dbReference type="HOGENOM" id="CLU_108826_0_0_4"/>
<evidence type="ECO:0000313" key="2">
    <source>
        <dbReference type="EMBL" id="CAZ88133.1"/>
    </source>
</evidence>
<organism evidence="2 3">
    <name type="scientific">Thiomonas arsenitoxydans (strain DSM 22701 / CIP 110005 / 3As)</name>
    <dbReference type="NCBI Taxonomy" id="426114"/>
    <lineage>
        <taxon>Bacteria</taxon>
        <taxon>Pseudomonadati</taxon>
        <taxon>Pseudomonadota</taxon>
        <taxon>Betaproteobacteria</taxon>
        <taxon>Burkholderiales</taxon>
        <taxon>Thiomonas</taxon>
    </lineage>
</organism>
<gene>
    <name evidence="2" type="ordered locus">THI_1449</name>
</gene>
<name>D6CQ53_THIA3</name>
<sequence length="199" mass="22599">MDMDIWSIDRLTLFLFFVIPGFVSLKAYSLNFPGRIVKSSEQLIEAVTYSCINYALLSPLVYLGFRNKFWLDRPIFSILFLLVILFGGPLLLVVGLAAFRRARWVQRWLPHPTEYAWDFVFGQKTPWWIIASLDDGTKIGGLYGLKSFAASGVEKGGLYLEQAWVLNSDGGFDRERESTGGYLISADAIKTLEFFNCNL</sequence>
<dbReference type="AlphaFoldDB" id="D6CQ53"/>
<keyword evidence="1" id="KW-0812">Transmembrane</keyword>
<feature type="transmembrane region" description="Helical" evidence="1">
    <location>
        <begin position="75"/>
        <end position="99"/>
    </location>
</feature>
<feature type="transmembrane region" description="Helical" evidence="1">
    <location>
        <begin position="43"/>
        <end position="63"/>
    </location>
</feature>
<protein>
    <submittedName>
        <fullName evidence="2">Uncharacterized protein</fullName>
    </submittedName>
</protein>
<keyword evidence="1" id="KW-1133">Transmembrane helix</keyword>
<dbReference type="InterPro" id="IPR045919">
    <property type="entry name" value="DUF6338"/>
</dbReference>